<feature type="domain" description="UmuC" evidence="18">
    <location>
        <begin position="6"/>
        <end position="256"/>
    </location>
</feature>
<reference evidence="20 21" key="1">
    <citation type="journal article" date="2019" name="PLoS Biol.">
        <title>Sex chromosomes control vertical transmission of feminizing Wolbachia symbionts in an isopod.</title>
        <authorList>
            <person name="Becking T."/>
            <person name="Chebbi M.A."/>
            <person name="Giraud I."/>
            <person name="Moumen B."/>
            <person name="Laverre T."/>
            <person name="Caubet Y."/>
            <person name="Peccoud J."/>
            <person name="Gilbert C."/>
            <person name="Cordaux R."/>
        </authorList>
    </citation>
    <scope>NUCLEOTIDE SEQUENCE [LARGE SCALE GENOMIC DNA]</scope>
    <source>
        <strain evidence="20">ANa2</strain>
        <tissue evidence="20">Whole body excluding digestive tract and cuticle</tissue>
    </source>
</reference>
<sequence>MSDRLIVLLDMDCFYVQVEERDNPEIKGHPAAVVQYNTWKGGGIIAVNYEARSFGVKRGMRGDEAKEKCSTIHLVQVPVQRGKADLTKYRNAGKEVISVLSKFSDNVERASIDEAYIDFTKAIERKIAERKQEHVTVEDLPSTWVVGYDDETEDNSQSVRKIGLESWLSKLEGDEEFHQDNENIMKLSVVAEICEEMRRTVLQETGFKCSAGISHNKMLAKLACGLHKPNQQTVLPMESVPLLWSKTHVSKVRNLGGKLGDSVVKNLGCETMYDLSKLTLNQLKSNYDDKTAQWLFSVGKGIDSETVTQRQLAKSIACSKNFNGKDILDTKEKINIWMKSLSEELSERLEEDRTSNDRLAKTLTVYIRLGTEEMSATTRSCSLPSDPPVRNISLSASKFEALSYSGTTKINNIFKKIEGPVSPASFSTTNPSFQESASGSVSESSSAAGNVKKCKVNSQKSFFLQFLSQNTSERIKKKFNQNSENKENLDDLDDEAASENSTNKTVDQSNCDNLDSNESDDEDRKYDKSTDDEEEVKECPPVEVIDISSASSSPILSSKKSHSSSLRDSKNKQPVNENILSKKLTNSNFSHETPSCSISVNELFPDLDNVDTSVVEMLPIGIKDKVYEVLKKRKKLESDENDIEIIPEVTLPSTEDHSQLTQNVISSVPNGEKYTFCRECNRKILSVNFTEHSDYHFAMELRKQQMMEAKSSLVSKFSPTKSKTNKKRKSLEPNHSFKKIDNYFKKK</sequence>
<dbReference type="GO" id="GO:0003887">
    <property type="term" value="F:DNA-directed DNA polymerase activity"/>
    <property type="evidence" value="ECO:0007669"/>
    <property type="project" value="UniProtKB-EC"/>
</dbReference>
<dbReference type="InterPro" id="IPR043128">
    <property type="entry name" value="Rev_trsase/Diguanyl_cyclase"/>
</dbReference>
<dbReference type="InterPro" id="IPR017961">
    <property type="entry name" value="DNA_pol_Y-fam_little_finger"/>
</dbReference>
<evidence type="ECO:0000256" key="9">
    <source>
        <dbReference type="ARBA" id="ARBA00022763"/>
    </source>
</evidence>
<dbReference type="PANTHER" id="PTHR45873:SF1">
    <property type="entry name" value="DNA POLYMERASE ETA"/>
    <property type="match status" value="1"/>
</dbReference>
<dbReference type="InterPro" id="IPR043502">
    <property type="entry name" value="DNA/RNA_pol_sf"/>
</dbReference>
<evidence type="ECO:0000256" key="2">
    <source>
        <dbReference type="ARBA" id="ARBA00001946"/>
    </source>
</evidence>
<dbReference type="Pfam" id="PF21704">
    <property type="entry name" value="POLH-Rev1_HhH"/>
    <property type="match status" value="1"/>
</dbReference>
<dbReference type="InterPro" id="IPR052230">
    <property type="entry name" value="DNA_polymerase_eta"/>
</dbReference>
<keyword evidence="12" id="KW-0460">Magnesium</keyword>
<feature type="compositionally biased region" description="Polar residues" evidence="17">
    <location>
        <begin position="573"/>
        <end position="583"/>
    </location>
</feature>
<evidence type="ECO:0000256" key="4">
    <source>
        <dbReference type="ARBA" id="ARBA00010945"/>
    </source>
</evidence>
<gene>
    <name evidence="20" type="primary">POLH</name>
    <name evidence="20" type="ORF">Anas_07044</name>
</gene>
<dbReference type="EMBL" id="SEYY01012679">
    <property type="protein sequence ID" value="KAB7500780.1"/>
    <property type="molecule type" value="Genomic_DNA"/>
</dbReference>
<dbReference type="GO" id="GO:0042276">
    <property type="term" value="P:error-prone translesion synthesis"/>
    <property type="evidence" value="ECO:0007669"/>
    <property type="project" value="TreeGrafter"/>
</dbReference>
<feature type="region of interest" description="Disordered" evidence="17">
    <location>
        <begin position="712"/>
        <end position="733"/>
    </location>
</feature>
<dbReference type="GO" id="GO:0006281">
    <property type="term" value="P:DNA repair"/>
    <property type="evidence" value="ECO:0007669"/>
    <property type="project" value="UniProtKB-KW"/>
</dbReference>
<comment type="cofactor">
    <cofactor evidence="1">
        <name>Mn(2+)</name>
        <dbReference type="ChEBI" id="CHEBI:29035"/>
    </cofactor>
</comment>
<dbReference type="OrthoDB" id="5723at2759"/>
<keyword evidence="8" id="KW-0479">Metal-binding</keyword>
<dbReference type="Gene3D" id="3.40.1170.60">
    <property type="match status" value="1"/>
</dbReference>
<comment type="caution">
    <text evidence="20">The sequence shown here is derived from an EMBL/GenBank/DDBJ whole genome shotgun (WGS) entry which is preliminary data.</text>
</comment>
<evidence type="ECO:0000256" key="1">
    <source>
        <dbReference type="ARBA" id="ARBA00001936"/>
    </source>
</evidence>
<dbReference type="PROSITE" id="PS50173">
    <property type="entry name" value="UMUC"/>
    <property type="match status" value="1"/>
</dbReference>
<evidence type="ECO:0000259" key="18">
    <source>
        <dbReference type="PROSITE" id="PS50173"/>
    </source>
</evidence>
<proteinExistence type="inferred from homology"/>
<evidence type="ECO:0000256" key="17">
    <source>
        <dbReference type="SAM" id="MobiDB-lite"/>
    </source>
</evidence>
<evidence type="ECO:0000256" key="5">
    <source>
        <dbReference type="ARBA" id="ARBA00012417"/>
    </source>
</evidence>
<dbReference type="InterPro" id="IPR001126">
    <property type="entry name" value="UmuC"/>
</dbReference>
<evidence type="ECO:0000313" key="20">
    <source>
        <dbReference type="EMBL" id="KAB7500780.1"/>
    </source>
</evidence>
<evidence type="ECO:0000256" key="7">
    <source>
        <dbReference type="ARBA" id="ARBA00022695"/>
    </source>
</evidence>
<dbReference type="Pfam" id="PF11799">
    <property type="entry name" value="IMS_C"/>
    <property type="match status" value="1"/>
</dbReference>
<dbReference type="PROSITE" id="PS51907">
    <property type="entry name" value="ZF_UBZ3"/>
    <property type="match status" value="1"/>
</dbReference>
<accession>A0A5N5T6Z5</accession>
<dbReference type="EC" id="2.7.7.7" evidence="5"/>
<evidence type="ECO:0000256" key="6">
    <source>
        <dbReference type="ARBA" id="ARBA00022679"/>
    </source>
</evidence>
<evidence type="ECO:0000256" key="14">
    <source>
        <dbReference type="ARBA" id="ARBA00023242"/>
    </source>
</evidence>
<dbReference type="FunFam" id="1.10.150.20:FF:000014">
    <property type="entry name" value="Polymerase (DNA directed), eta"/>
    <property type="match status" value="1"/>
</dbReference>
<dbReference type="AlphaFoldDB" id="A0A5N5T6Z5"/>
<dbReference type="InterPro" id="IPR041298">
    <property type="entry name" value="UBZ3"/>
</dbReference>
<keyword evidence="9" id="KW-0227">DNA damage</keyword>
<feature type="region of interest" description="Disordered" evidence="17">
    <location>
        <begin position="478"/>
        <end position="583"/>
    </location>
</feature>
<evidence type="ECO:0000256" key="16">
    <source>
        <dbReference type="ARBA" id="ARBA00049244"/>
    </source>
</evidence>
<evidence type="ECO:0000256" key="13">
    <source>
        <dbReference type="ARBA" id="ARBA00023204"/>
    </source>
</evidence>
<dbReference type="Pfam" id="PF18439">
    <property type="entry name" value="zf_UBZ"/>
    <property type="match status" value="1"/>
</dbReference>
<dbReference type="PIRSF" id="PIRSF036603">
    <property type="entry name" value="DPol_eta"/>
    <property type="match status" value="1"/>
</dbReference>
<keyword evidence="13" id="KW-0234">DNA repair</keyword>
<feature type="domain" description="UBZ3-type" evidence="19">
    <location>
        <begin position="670"/>
        <end position="704"/>
    </location>
</feature>
<dbReference type="FunFam" id="3.40.1170.60:FF:000003">
    <property type="entry name" value="DNA polymerase eta"/>
    <property type="match status" value="1"/>
</dbReference>
<dbReference type="GO" id="GO:0003684">
    <property type="term" value="F:damaged DNA binding"/>
    <property type="evidence" value="ECO:0007669"/>
    <property type="project" value="InterPro"/>
</dbReference>
<dbReference type="SUPFAM" id="SSF100879">
    <property type="entry name" value="Lesion bypass DNA polymerase (Y-family), little finger domain"/>
    <property type="match status" value="1"/>
</dbReference>
<comment type="cofactor">
    <cofactor evidence="2">
        <name>Mg(2+)</name>
        <dbReference type="ChEBI" id="CHEBI:18420"/>
    </cofactor>
</comment>
<evidence type="ECO:0000256" key="8">
    <source>
        <dbReference type="ARBA" id="ARBA00022723"/>
    </source>
</evidence>
<dbReference type="GO" id="GO:0009411">
    <property type="term" value="P:response to UV"/>
    <property type="evidence" value="ECO:0007669"/>
    <property type="project" value="UniProtKB-ARBA"/>
</dbReference>
<evidence type="ECO:0000256" key="10">
    <source>
        <dbReference type="ARBA" id="ARBA00022771"/>
    </source>
</evidence>
<protein>
    <recommendedName>
        <fullName evidence="15">DNA polymerase eta</fullName>
        <ecNumber evidence="5">2.7.7.7</ecNumber>
    </recommendedName>
</protein>
<dbReference type="SUPFAM" id="SSF56672">
    <property type="entry name" value="DNA/RNA polymerases"/>
    <property type="match status" value="1"/>
</dbReference>
<dbReference type="GO" id="GO:0035861">
    <property type="term" value="C:site of double-strand break"/>
    <property type="evidence" value="ECO:0007669"/>
    <property type="project" value="TreeGrafter"/>
</dbReference>
<dbReference type="Gene3D" id="3.30.70.270">
    <property type="match status" value="1"/>
</dbReference>
<comment type="similarity">
    <text evidence="4">Belongs to the DNA polymerase type-Y family.</text>
</comment>
<evidence type="ECO:0000256" key="11">
    <source>
        <dbReference type="ARBA" id="ARBA00022833"/>
    </source>
</evidence>
<feature type="compositionally biased region" description="Low complexity" evidence="17">
    <location>
        <begin position="435"/>
        <end position="446"/>
    </location>
</feature>
<keyword evidence="6" id="KW-0808">Transferase</keyword>
<evidence type="ECO:0000256" key="3">
    <source>
        <dbReference type="ARBA" id="ARBA00004123"/>
    </source>
</evidence>
<evidence type="ECO:0000256" key="12">
    <source>
        <dbReference type="ARBA" id="ARBA00022842"/>
    </source>
</evidence>
<feature type="compositionally biased region" description="Low complexity" evidence="17">
    <location>
        <begin position="539"/>
        <end position="564"/>
    </location>
</feature>
<dbReference type="GO" id="GO:0005634">
    <property type="term" value="C:nucleus"/>
    <property type="evidence" value="ECO:0007669"/>
    <property type="project" value="UniProtKB-SubCell"/>
</dbReference>
<feature type="compositionally biased region" description="Polar residues" evidence="17">
    <location>
        <begin position="712"/>
        <end position="722"/>
    </location>
</feature>
<dbReference type="Gene3D" id="1.10.150.20">
    <property type="entry name" value="5' to 3' exonuclease, C-terminal subdomain"/>
    <property type="match status" value="1"/>
</dbReference>
<evidence type="ECO:0000259" key="19">
    <source>
        <dbReference type="PROSITE" id="PS51907"/>
    </source>
</evidence>
<dbReference type="Gene3D" id="3.30.1490.100">
    <property type="entry name" value="DNA polymerase, Y-family, little finger domain"/>
    <property type="match status" value="1"/>
</dbReference>
<keyword evidence="7" id="KW-0548">Nucleotidyltransferase</keyword>
<name>A0A5N5T6Z5_9CRUS</name>
<organism evidence="20 21">
    <name type="scientific">Armadillidium nasatum</name>
    <dbReference type="NCBI Taxonomy" id="96803"/>
    <lineage>
        <taxon>Eukaryota</taxon>
        <taxon>Metazoa</taxon>
        <taxon>Ecdysozoa</taxon>
        <taxon>Arthropoda</taxon>
        <taxon>Crustacea</taxon>
        <taxon>Multicrustacea</taxon>
        <taxon>Malacostraca</taxon>
        <taxon>Eumalacostraca</taxon>
        <taxon>Peracarida</taxon>
        <taxon>Isopoda</taxon>
        <taxon>Oniscidea</taxon>
        <taxon>Crinocheta</taxon>
        <taxon>Armadillidiidae</taxon>
        <taxon>Armadillidium</taxon>
    </lineage>
</organism>
<feature type="compositionally biased region" description="Polar residues" evidence="17">
    <location>
        <begin position="424"/>
        <end position="434"/>
    </location>
</feature>
<dbReference type="GO" id="GO:0008270">
    <property type="term" value="F:zinc ion binding"/>
    <property type="evidence" value="ECO:0007669"/>
    <property type="project" value="UniProtKB-KW"/>
</dbReference>
<dbReference type="InterPro" id="IPR036775">
    <property type="entry name" value="DNA_pol_Y-fam_lit_finger_sf"/>
</dbReference>
<evidence type="ECO:0000256" key="15">
    <source>
        <dbReference type="ARBA" id="ARBA00044975"/>
    </source>
</evidence>
<keyword evidence="21" id="KW-1185">Reference proteome</keyword>
<dbReference type="Proteomes" id="UP000326759">
    <property type="component" value="Unassembled WGS sequence"/>
</dbReference>
<dbReference type="GO" id="GO:0005657">
    <property type="term" value="C:replication fork"/>
    <property type="evidence" value="ECO:0007669"/>
    <property type="project" value="TreeGrafter"/>
</dbReference>
<keyword evidence="11" id="KW-0862">Zinc</keyword>
<dbReference type="Pfam" id="PF00817">
    <property type="entry name" value="IMS"/>
    <property type="match status" value="1"/>
</dbReference>
<comment type="subcellular location">
    <subcellularLocation>
        <location evidence="3">Nucleus</location>
    </subcellularLocation>
</comment>
<evidence type="ECO:0000313" key="21">
    <source>
        <dbReference type="Proteomes" id="UP000326759"/>
    </source>
</evidence>
<keyword evidence="10" id="KW-0863">Zinc-finger</keyword>
<keyword evidence="14" id="KW-0539">Nucleus</keyword>
<dbReference type="PANTHER" id="PTHR45873">
    <property type="entry name" value="DNA POLYMERASE ETA"/>
    <property type="match status" value="1"/>
</dbReference>
<feature type="region of interest" description="Disordered" evidence="17">
    <location>
        <begin position="424"/>
        <end position="446"/>
    </location>
</feature>
<comment type="catalytic activity">
    <reaction evidence="16">
        <text>DNA(n) + a 2'-deoxyribonucleoside 5'-triphosphate = DNA(n+1) + diphosphate</text>
        <dbReference type="Rhea" id="RHEA:22508"/>
        <dbReference type="Rhea" id="RHEA-COMP:17339"/>
        <dbReference type="Rhea" id="RHEA-COMP:17340"/>
        <dbReference type="ChEBI" id="CHEBI:33019"/>
        <dbReference type="ChEBI" id="CHEBI:61560"/>
        <dbReference type="ChEBI" id="CHEBI:173112"/>
        <dbReference type="EC" id="2.7.7.7"/>
    </reaction>
</comment>